<protein>
    <submittedName>
        <fullName evidence="3">Uncharacterized protein</fullName>
    </submittedName>
</protein>
<reference evidence="3" key="1">
    <citation type="journal article" date="2023" name="Mol. Phylogenet. Evol.">
        <title>Genome-scale phylogeny and comparative genomics of the fungal order Sordariales.</title>
        <authorList>
            <person name="Hensen N."/>
            <person name="Bonometti L."/>
            <person name="Westerberg I."/>
            <person name="Brannstrom I.O."/>
            <person name="Guillou S."/>
            <person name="Cros-Aarteil S."/>
            <person name="Calhoun S."/>
            <person name="Haridas S."/>
            <person name="Kuo A."/>
            <person name="Mondo S."/>
            <person name="Pangilinan J."/>
            <person name="Riley R."/>
            <person name="LaButti K."/>
            <person name="Andreopoulos B."/>
            <person name="Lipzen A."/>
            <person name="Chen C."/>
            <person name="Yan M."/>
            <person name="Daum C."/>
            <person name="Ng V."/>
            <person name="Clum A."/>
            <person name="Steindorff A."/>
            <person name="Ohm R.A."/>
            <person name="Martin F."/>
            <person name="Silar P."/>
            <person name="Natvig D.O."/>
            <person name="Lalanne C."/>
            <person name="Gautier V."/>
            <person name="Ament-Velasquez S.L."/>
            <person name="Kruys A."/>
            <person name="Hutchinson M.I."/>
            <person name="Powell A.J."/>
            <person name="Barry K."/>
            <person name="Miller A.N."/>
            <person name="Grigoriev I.V."/>
            <person name="Debuchy R."/>
            <person name="Gladieux P."/>
            <person name="Hiltunen Thoren M."/>
            <person name="Johannesson H."/>
        </authorList>
    </citation>
    <scope>NUCLEOTIDE SEQUENCE</scope>
    <source>
        <strain evidence="3">CBS 315.58</strain>
    </source>
</reference>
<feature type="signal peptide" evidence="2">
    <location>
        <begin position="1"/>
        <end position="20"/>
    </location>
</feature>
<evidence type="ECO:0000313" key="4">
    <source>
        <dbReference type="Proteomes" id="UP001303160"/>
    </source>
</evidence>
<feature type="compositionally biased region" description="Low complexity" evidence="1">
    <location>
        <begin position="74"/>
        <end position="84"/>
    </location>
</feature>
<sequence>MYSLKQSSLLYLFSSLGVLAAPQVTPPPDIPSSIQLPQPVPIPTIPVPPQPHPLPTIPGLNPGLIPSPSPAPNPNHNNQQDGTATTTTITTINPCLSSLSALLSPFPTPLPTSHPNFPSWASASPPPILAISSLLSTNQSFSPQFGNSTDEMCFSAVSPITPSPTALIPAYSAFLDDVQSWRFAVEGEAYRLAEKCGGGVGLGLELMMATEGPMCTSGIRESVRPWATGGVENGVGVSGVDGRGVPKRGRWMVVALGVVAVGMGML</sequence>
<feature type="chain" id="PRO_5043013160" evidence="2">
    <location>
        <begin position="21"/>
        <end position="266"/>
    </location>
</feature>
<feature type="region of interest" description="Disordered" evidence="1">
    <location>
        <begin position="58"/>
        <end position="84"/>
    </location>
</feature>
<reference evidence="3" key="2">
    <citation type="submission" date="2023-05" db="EMBL/GenBank/DDBJ databases">
        <authorList>
            <consortium name="Lawrence Berkeley National Laboratory"/>
            <person name="Steindorff A."/>
            <person name="Hensen N."/>
            <person name="Bonometti L."/>
            <person name="Westerberg I."/>
            <person name="Brannstrom I.O."/>
            <person name="Guillou S."/>
            <person name="Cros-Aarteil S."/>
            <person name="Calhoun S."/>
            <person name="Haridas S."/>
            <person name="Kuo A."/>
            <person name="Mondo S."/>
            <person name="Pangilinan J."/>
            <person name="Riley R."/>
            <person name="Labutti K."/>
            <person name="Andreopoulos B."/>
            <person name="Lipzen A."/>
            <person name="Chen C."/>
            <person name="Yanf M."/>
            <person name="Daum C."/>
            <person name="Ng V."/>
            <person name="Clum A."/>
            <person name="Ohm R."/>
            <person name="Martin F."/>
            <person name="Silar P."/>
            <person name="Natvig D."/>
            <person name="Lalanne C."/>
            <person name="Gautier V."/>
            <person name="Ament-Velasquez S.L."/>
            <person name="Kruys A."/>
            <person name="Hutchinson M.I."/>
            <person name="Powell A.J."/>
            <person name="Barry K."/>
            <person name="Miller A.N."/>
            <person name="Grigoriev I.V."/>
            <person name="Debuchy R."/>
            <person name="Gladieux P."/>
            <person name="Thoren M.H."/>
            <person name="Johannesson H."/>
        </authorList>
    </citation>
    <scope>NUCLEOTIDE SEQUENCE</scope>
    <source>
        <strain evidence="3">CBS 315.58</strain>
    </source>
</reference>
<evidence type="ECO:0000256" key="1">
    <source>
        <dbReference type="SAM" id="MobiDB-lite"/>
    </source>
</evidence>
<dbReference type="Proteomes" id="UP001303160">
    <property type="component" value="Unassembled WGS sequence"/>
</dbReference>
<proteinExistence type="predicted"/>
<keyword evidence="4" id="KW-1185">Reference proteome</keyword>
<evidence type="ECO:0000256" key="2">
    <source>
        <dbReference type="SAM" id="SignalP"/>
    </source>
</evidence>
<evidence type="ECO:0000313" key="3">
    <source>
        <dbReference type="EMBL" id="KAK4195972.1"/>
    </source>
</evidence>
<accession>A0AAN6XDU4</accession>
<name>A0AAN6XDU4_9PEZI</name>
<dbReference type="AlphaFoldDB" id="A0AAN6XDU4"/>
<organism evidence="3 4">
    <name type="scientific">Triangularia verruculosa</name>
    <dbReference type="NCBI Taxonomy" id="2587418"/>
    <lineage>
        <taxon>Eukaryota</taxon>
        <taxon>Fungi</taxon>
        <taxon>Dikarya</taxon>
        <taxon>Ascomycota</taxon>
        <taxon>Pezizomycotina</taxon>
        <taxon>Sordariomycetes</taxon>
        <taxon>Sordariomycetidae</taxon>
        <taxon>Sordariales</taxon>
        <taxon>Podosporaceae</taxon>
        <taxon>Triangularia</taxon>
    </lineage>
</organism>
<comment type="caution">
    <text evidence="3">The sequence shown here is derived from an EMBL/GenBank/DDBJ whole genome shotgun (WGS) entry which is preliminary data.</text>
</comment>
<keyword evidence="2" id="KW-0732">Signal</keyword>
<gene>
    <name evidence="3" type="ORF">QBC40DRAFT_258498</name>
</gene>
<dbReference type="EMBL" id="MU863997">
    <property type="protein sequence ID" value="KAK4195972.1"/>
    <property type="molecule type" value="Genomic_DNA"/>
</dbReference>